<evidence type="ECO:0000256" key="3">
    <source>
        <dbReference type="ARBA" id="ARBA00023015"/>
    </source>
</evidence>
<dbReference type="CDD" id="cd17574">
    <property type="entry name" value="REC_OmpR"/>
    <property type="match status" value="1"/>
</dbReference>
<comment type="caution">
    <text evidence="10">The sequence shown here is derived from an EMBL/GenBank/DDBJ whole genome shotgun (WGS) entry which is preliminary data.</text>
</comment>
<evidence type="ECO:0000313" key="10">
    <source>
        <dbReference type="EMBL" id="MBN8659185.1"/>
    </source>
</evidence>
<dbReference type="CDD" id="cd00383">
    <property type="entry name" value="trans_reg_C"/>
    <property type="match status" value="1"/>
</dbReference>
<evidence type="ECO:0000256" key="7">
    <source>
        <dbReference type="PROSITE-ProRule" id="PRU01091"/>
    </source>
</evidence>
<dbReference type="InterPro" id="IPR001867">
    <property type="entry name" value="OmpR/PhoB-type_DNA-bd"/>
</dbReference>
<dbReference type="GO" id="GO:0000156">
    <property type="term" value="F:phosphorelay response regulator activity"/>
    <property type="evidence" value="ECO:0007669"/>
    <property type="project" value="TreeGrafter"/>
</dbReference>
<dbReference type="PROSITE" id="PS51755">
    <property type="entry name" value="OMPR_PHOB"/>
    <property type="match status" value="1"/>
</dbReference>
<dbReference type="SUPFAM" id="SSF46894">
    <property type="entry name" value="C-terminal effector domain of the bipartite response regulators"/>
    <property type="match status" value="1"/>
</dbReference>
<dbReference type="InterPro" id="IPR001789">
    <property type="entry name" value="Sig_transdc_resp-reg_receiver"/>
</dbReference>
<dbReference type="GO" id="GO:0032993">
    <property type="term" value="C:protein-DNA complex"/>
    <property type="evidence" value="ECO:0007669"/>
    <property type="project" value="TreeGrafter"/>
</dbReference>
<feature type="modified residue" description="4-aspartylphosphate" evidence="6">
    <location>
        <position position="52"/>
    </location>
</feature>
<dbReference type="InterPro" id="IPR011006">
    <property type="entry name" value="CheY-like_superfamily"/>
</dbReference>
<keyword evidence="5" id="KW-0804">Transcription</keyword>
<dbReference type="InterPro" id="IPR016032">
    <property type="entry name" value="Sig_transdc_resp-reg_C-effctor"/>
</dbReference>
<dbReference type="PANTHER" id="PTHR48111:SF21">
    <property type="entry name" value="DNA-BINDING DUAL MASTER TRANSCRIPTIONAL REGULATOR RPAA"/>
    <property type="match status" value="1"/>
</dbReference>
<dbReference type="Gene3D" id="1.10.10.10">
    <property type="entry name" value="Winged helix-like DNA-binding domain superfamily/Winged helix DNA-binding domain"/>
    <property type="match status" value="1"/>
</dbReference>
<keyword evidence="1 6" id="KW-0597">Phosphoprotein</keyword>
<sequence>MSRILVIEDDLSIAELVKVNLELLGHQVVTAPDGIKGLAMAQQNRPDLIVLDVMMPDLDGFTVCQRLRQNPQTNPIPVLMLTALSTTKDKVAGFDAGADDYLAKPFDTPELQVRVRALLRRAGSVPHSSTLPEILTAGEITLIPENLQAKVGGRIEKLTPTEFEILHCLMQHHGQTVSTGKLLEEVWGYAPDDDVDTIRVHIRHLRTRLEKGERKYIKTVYGGGYQLVAEGFNKEKGSE</sequence>
<dbReference type="PANTHER" id="PTHR48111">
    <property type="entry name" value="REGULATOR OF RPOS"/>
    <property type="match status" value="1"/>
</dbReference>
<dbReference type="PROSITE" id="PS50110">
    <property type="entry name" value="RESPONSE_REGULATORY"/>
    <property type="match status" value="1"/>
</dbReference>
<evidence type="ECO:0000313" key="11">
    <source>
        <dbReference type="Proteomes" id="UP000664277"/>
    </source>
</evidence>
<accession>A0A8J7TJX8</accession>
<dbReference type="GO" id="GO:0006355">
    <property type="term" value="P:regulation of DNA-templated transcription"/>
    <property type="evidence" value="ECO:0007669"/>
    <property type="project" value="InterPro"/>
</dbReference>
<dbReference type="Pfam" id="PF00072">
    <property type="entry name" value="Response_reg"/>
    <property type="match status" value="1"/>
</dbReference>
<dbReference type="AlphaFoldDB" id="A0A8J7TJX8"/>
<dbReference type="FunFam" id="3.40.50.2300:FF:000001">
    <property type="entry name" value="DNA-binding response regulator PhoB"/>
    <property type="match status" value="1"/>
</dbReference>
<keyword evidence="2" id="KW-0902">Two-component regulatory system</keyword>
<dbReference type="SUPFAM" id="SSF52172">
    <property type="entry name" value="CheY-like"/>
    <property type="match status" value="1"/>
</dbReference>
<evidence type="ECO:0000259" key="9">
    <source>
        <dbReference type="PROSITE" id="PS51755"/>
    </source>
</evidence>
<proteinExistence type="predicted"/>
<dbReference type="EMBL" id="JAFLCK010000002">
    <property type="protein sequence ID" value="MBN8659185.1"/>
    <property type="molecule type" value="Genomic_DNA"/>
</dbReference>
<evidence type="ECO:0000256" key="1">
    <source>
        <dbReference type="ARBA" id="ARBA00022553"/>
    </source>
</evidence>
<keyword evidence="3" id="KW-0805">Transcription regulation</keyword>
<evidence type="ECO:0000256" key="5">
    <source>
        <dbReference type="ARBA" id="ARBA00023163"/>
    </source>
</evidence>
<dbReference type="InterPro" id="IPR039420">
    <property type="entry name" value="WalR-like"/>
</dbReference>
<dbReference type="Proteomes" id="UP000664277">
    <property type="component" value="Unassembled WGS sequence"/>
</dbReference>
<dbReference type="InterPro" id="IPR036388">
    <property type="entry name" value="WH-like_DNA-bd_sf"/>
</dbReference>
<dbReference type="GO" id="GO:0005829">
    <property type="term" value="C:cytosol"/>
    <property type="evidence" value="ECO:0007669"/>
    <property type="project" value="TreeGrafter"/>
</dbReference>
<dbReference type="Gene3D" id="3.40.50.2300">
    <property type="match status" value="1"/>
</dbReference>
<dbReference type="Gene3D" id="6.10.250.690">
    <property type="match status" value="1"/>
</dbReference>
<gene>
    <name evidence="10" type="ORF">J0M35_02400</name>
</gene>
<feature type="domain" description="OmpR/PhoB-type" evidence="9">
    <location>
        <begin position="132"/>
        <end position="229"/>
    </location>
</feature>
<feature type="DNA-binding region" description="OmpR/PhoB-type" evidence="7">
    <location>
        <begin position="132"/>
        <end position="229"/>
    </location>
</feature>
<evidence type="ECO:0000256" key="2">
    <source>
        <dbReference type="ARBA" id="ARBA00023012"/>
    </source>
</evidence>
<organism evidence="10 11">
    <name type="scientific">Candidatus Obscuribacter phosphatis</name>
    <dbReference type="NCBI Taxonomy" id="1906157"/>
    <lineage>
        <taxon>Bacteria</taxon>
        <taxon>Bacillati</taxon>
        <taxon>Candidatus Melainabacteria</taxon>
        <taxon>Candidatus Obscuribacterales</taxon>
        <taxon>Candidatus Obscuribacteraceae</taxon>
        <taxon>Candidatus Obscuribacter</taxon>
    </lineage>
</organism>
<dbReference type="Pfam" id="PF00486">
    <property type="entry name" value="Trans_reg_C"/>
    <property type="match status" value="1"/>
</dbReference>
<name>A0A8J7TJX8_9BACT</name>
<protein>
    <submittedName>
        <fullName evidence="10">Response regulator transcription factor</fullName>
    </submittedName>
</protein>
<reference evidence="10" key="1">
    <citation type="submission" date="2021-02" db="EMBL/GenBank/DDBJ databases">
        <title>Genome-Resolved Metagenomics of a Microbial Community Performing Photosynthetic Biological Nutrient Removal.</title>
        <authorList>
            <person name="Mcdaniel E.A."/>
        </authorList>
    </citation>
    <scope>NUCLEOTIDE SEQUENCE</scope>
    <source>
        <strain evidence="10">UWPOB_OBS1</strain>
    </source>
</reference>
<feature type="domain" description="Response regulatory" evidence="8">
    <location>
        <begin position="3"/>
        <end position="119"/>
    </location>
</feature>
<evidence type="ECO:0000259" key="8">
    <source>
        <dbReference type="PROSITE" id="PS50110"/>
    </source>
</evidence>
<evidence type="ECO:0000256" key="4">
    <source>
        <dbReference type="ARBA" id="ARBA00023125"/>
    </source>
</evidence>
<keyword evidence="4 7" id="KW-0238">DNA-binding</keyword>
<dbReference type="SMART" id="SM00448">
    <property type="entry name" value="REC"/>
    <property type="match status" value="1"/>
</dbReference>
<dbReference type="GO" id="GO:0000976">
    <property type="term" value="F:transcription cis-regulatory region binding"/>
    <property type="evidence" value="ECO:0007669"/>
    <property type="project" value="TreeGrafter"/>
</dbReference>
<evidence type="ECO:0000256" key="6">
    <source>
        <dbReference type="PROSITE-ProRule" id="PRU00169"/>
    </source>
</evidence>
<dbReference type="SMART" id="SM00862">
    <property type="entry name" value="Trans_reg_C"/>
    <property type="match status" value="1"/>
</dbReference>